<proteinExistence type="predicted"/>
<evidence type="ECO:0008006" key="4">
    <source>
        <dbReference type="Google" id="ProtNLM"/>
    </source>
</evidence>
<gene>
    <name evidence="2" type="ORF">TPA0910_33430</name>
</gene>
<accession>A0ABQ3TZW1</accession>
<keyword evidence="3" id="KW-1185">Reference proteome</keyword>
<comment type="caution">
    <text evidence="2">The sequence shown here is derived from an EMBL/GenBank/DDBJ whole genome shotgun (WGS) entry which is preliminary data.</text>
</comment>
<evidence type="ECO:0000313" key="2">
    <source>
        <dbReference type="EMBL" id="GHJ28910.1"/>
    </source>
</evidence>
<dbReference type="EMBL" id="BNEK01000003">
    <property type="protein sequence ID" value="GHJ28910.1"/>
    <property type="molecule type" value="Genomic_DNA"/>
</dbReference>
<reference evidence="2" key="1">
    <citation type="submission" date="2024-05" db="EMBL/GenBank/DDBJ databases">
        <title>Whole genome shotgun sequence of Streptomyces hygroscopicus NBRC 113678.</title>
        <authorList>
            <person name="Komaki H."/>
            <person name="Tamura T."/>
        </authorList>
    </citation>
    <scope>NUCLEOTIDE SEQUENCE</scope>
    <source>
        <strain evidence="2">N11-34</strain>
    </source>
</reference>
<name>A0ABQ3TZW1_STRHY</name>
<evidence type="ECO:0000313" key="3">
    <source>
        <dbReference type="Proteomes" id="UP001054854"/>
    </source>
</evidence>
<evidence type="ECO:0000256" key="1">
    <source>
        <dbReference type="SAM" id="MobiDB-lite"/>
    </source>
</evidence>
<feature type="region of interest" description="Disordered" evidence="1">
    <location>
        <begin position="54"/>
        <end position="82"/>
    </location>
</feature>
<dbReference type="Proteomes" id="UP001054854">
    <property type="component" value="Unassembled WGS sequence"/>
</dbReference>
<dbReference type="RefSeq" id="WP_236257331.1">
    <property type="nucleotide sequence ID" value="NZ_BNEK01000003.1"/>
</dbReference>
<sequence length="365" mass="38293">MKQLMSGARRRTALIGGAVVVLVAAGLGTWATDTWPFDKDTYCWGAWKEGSGPDFLSGEALEEDNASRTSKETAPTPGRQRGRCTVTIHSERVSGGGEKVVEETEVTVAYGPAPEDAAERMEWIGGYLGGRAMPLPDGLPGATDGNRALLVLPKGCDAPGGRPTAVTLDSTARSVYSDSTMPAGAGLGGSQSVARLLVAVANRGMEKAGCAPAQPFEVVSPLTALPEEDESFFTRACRIRGLDLGEAAKELEYQVGAVTRDLQSCSVRLRRGAGRYFDALMVAQPRLSALFDGATGSRAPARGWRGTGVFADDYKVVRADCAGRPLTALMLAPSTRETTPYFAAFANAVARRLGCASVAPGSATR</sequence>
<organism evidence="2 3">
    <name type="scientific">Streptomyces hygroscopicus</name>
    <dbReference type="NCBI Taxonomy" id="1912"/>
    <lineage>
        <taxon>Bacteria</taxon>
        <taxon>Bacillati</taxon>
        <taxon>Actinomycetota</taxon>
        <taxon>Actinomycetes</taxon>
        <taxon>Kitasatosporales</taxon>
        <taxon>Streptomycetaceae</taxon>
        <taxon>Streptomyces</taxon>
        <taxon>Streptomyces violaceusniger group</taxon>
    </lineage>
</organism>
<protein>
    <recommendedName>
        <fullName evidence="4">Secreted protein</fullName>
    </recommendedName>
</protein>